<dbReference type="InterPro" id="IPR045210">
    <property type="entry name" value="RING-Ubox_PUB"/>
</dbReference>
<dbReference type="GO" id="GO:0016567">
    <property type="term" value="P:protein ubiquitination"/>
    <property type="evidence" value="ECO:0007669"/>
    <property type="project" value="UniProtKB-UniRule"/>
</dbReference>
<dbReference type="InterPro" id="IPR011989">
    <property type="entry name" value="ARM-like"/>
</dbReference>
<evidence type="ECO:0000313" key="7">
    <source>
        <dbReference type="EMBL" id="KAK6924266.1"/>
    </source>
</evidence>
<evidence type="ECO:0000313" key="8">
    <source>
        <dbReference type="Proteomes" id="UP001370490"/>
    </source>
</evidence>
<evidence type="ECO:0000256" key="4">
    <source>
        <dbReference type="ARBA" id="ARBA00022786"/>
    </source>
</evidence>
<evidence type="ECO:0000259" key="6">
    <source>
        <dbReference type="PROSITE" id="PS51698"/>
    </source>
</evidence>
<dbReference type="InterPro" id="IPR045185">
    <property type="entry name" value="PUB22/23/24-like"/>
</dbReference>
<comment type="caution">
    <text evidence="7">The sequence shown here is derived from an EMBL/GenBank/DDBJ whole genome shotgun (WGS) entry which is preliminary data.</text>
</comment>
<dbReference type="InterPro" id="IPR003613">
    <property type="entry name" value="Ubox_domain"/>
</dbReference>
<dbReference type="CDD" id="cd16664">
    <property type="entry name" value="RING-Ubox_PUB"/>
    <property type="match status" value="1"/>
</dbReference>
<sequence length="395" mass="45136">MKESQEPIPHLFRCPISLDLFTDPVTLCTGQTYDRPSIEKWLSSGKSTCPVTMQRLHDLSLIPNYTLRHLIDQWLNLRHQFDVDPSVVEIKHNLVSQETTFDIKIQSLEKIRSLSHLKPWMNPSLVQLGFFQLLLELIFVNPVELESMTSRDFLKFVEDALFCVTALLPFSELSFLNFLKEDSKFESFLIIFELGNDSIKMCICDLVEAISRCEETKELCIQIGRNRKYLQELLHLKTEVSLKAILGLCSCSESNLQTLIQEGVVQHLISYIMSNTKKRGRNSFLSEGMSAIELMLRTESGRECLMKDINGINALVRMVFRVCDHEGSESAVDSLMILCQHSLQAREEAICGGLLTQLLLLLQSQCSGRVKTRARMLLKLLRSTWIEDTKNGKTV</sequence>
<dbReference type="Pfam" id="PF04564">
    <property type="entry name" value="U-box"/>
    <property type="match status" value="1"/>
</dbReference>
<comment type="catalytic activity">
    <reaction evidence="1 5">
        <text>S-ubiquitinyl-[E2 ubiquitin-conjugating enzyme]-L-cysteine + [acceptor protein]-L-lysine = [E2 ubiquitin-conjugating enzyme]-L-cysteine + N(6)-ubiquitinyl-[acceptor protein]-L-lysine.</text>
        <dbReference type="EC" id="2.3.2.27"/>
    </reaction>
</comment>
<evidence type="ECO:0000256" key="5">
    <source>
        <dbReference type="RuleBase" id="RU369093"/>
    </source>
</evidence>
<dbReference type="SUPFAM" id="SSF48371">
    <property type="entry name" value="ARM repeat"/>
    <property type="match status" value="1"/>
</dbReference>
<evidence type="ECO:0000256" key="2">
    <source>
        <dbReference type="ARBA" id="ARBA00004906"/>
    </source>
</evidence>
<dbReference type="SUPFAM" id="SSF57850">
    <property type="entry name" value="RING/U-box"/>
    <property type="match status" value="1"/>
</dbReference>
<organism evidence="7 8">
    <name type="scientific">Dillenia turbinata</name>
    <dbReference type="NCBI Taxonomy" id="194707"/>
    <lineage>
        <taxon>Eukaryota</taxon>
        <taxon>Viridiplantae</taxon>
        <taxon>Streptophyta</taxon>
        <taxon>Embryophyta</taxon>
        <taxon>Tracheophyta</taxon>
        <taxon>Spermatophyta</taxon>
        <taxon>Magnoliopsida</taxon>
        <taxon>eudicotyledons</taxon>
        <taxon>Gunneridae</taxon>
        <taxon>Pentapetalae</taxon>
        <taxon>Dilleniales</taxon>
        <taxon>Dilleniaceae</taxon>
        <taxon>Dillenia</taxon>
    </lineage>
</organism>
<dbReference type="InterPro" id="IPR013083">
    <property type="entry name" value="Znf_RING/FYVE/PHD"/>
</dbReference>
<comment type="function">
    <text evidence="5">Functions as an E3 ubiquitin ligase.</text>
</comment>
<keyword evidence="3 5" id="KW-0808">Transferase</keyword>
<protein>
    <recommendedName>
        <fullName evidence="5 6">U-box domain-containing protein</fullName>
        <ecNumber evidence="5">2.3.2.27</ecNumber>
    </recommendedName>
    <alternativeName>
        <fullName evidence="5">RING-type E3 ubiquitin transferase PUB</fullName>
    </alternativeName>
</protein>
<dbReference type="InterPro" id="IPR016024">
    <property type="entry name" value="ARM-type_fold"/>
</dbReference>
<evidence type="ECO:0000256" key="1">
    <source>
        <dbReference type="ARBA" id="ARBA00000900"/>
    </source>
</evidence>
<dbReference type="GO" id="GO:0061630">
    <property type="term" value="F:ubiquitin protein ligase activity"/>
    <property type="evidence" value="ECO:0007669"/>
    <property type="project" value="UniProtKB-UniRule"/>
</dbReference>
<dbReference type="PANTHER" id="PTHR22849">
    <property type="entry name" value="WDSAM1 PROTEIN"/>
    <property type="match status" value="1"/>
</dbReference>
<name>A0AAN8V6C0_9MAGN</name>
<dbReference type="PROSITE" id="PS51698">
    <property type="entry name" value="U_BOX"/>
    <property type="match status" value="1"/>
</dbReference>
<dbReference type="AlphaFoldDB" id="A0AAN8V6C0"/>
<comment type="pathway">
    <text evidence="2 5">Protein modification; protein ubiquitination.</text>
</comment>
<feature type="domain" description="U-box" evidence="6">
    <location>
        <begin position="7"/>
        <end position="81"/>
    </location>
</feature>
<dbReference type="PANTHER" id="PTHR22849:SF103">
    <property type="entry name" value="U-BOX DOMAIN-CONTAINING PROTEIN"/>
    <property type="match status" value="1"/>
</dbReference>
<keyword evidence="8" id="KW-1185">Reference proteome</keyword>
<keyword evidence="4 5" id="KW-0833">Ubl conjugation pathway</keyword>
<evidence type="ECO:0000256" key="3">
    <source>
        <dbReference type="ARBA" id="ARBA00022679"/>
    </source>
</evidence>
<dbReference type="InterPro" id="IPR058678">
    <property type="entry name" value="ARM_PUB"/>
</dbReference>
<reference evidence="7 8" key="1">
    <citation type="submission" date="2023-12" db="EMBL/GenBank/DDBJ databases">
        <title>A high-quality genome assembly for Dillenia turbinata (Dilleniales).</title>
        <authorList>
            <person name="Chanderbali A."/>
        </authorList>
    </citation>
    <scope>NUCLEOTIDE SEQUENCE [LARGE SCALE GENOMIC DNA]</scope>
    <source>
        <strain evidence="7">LSX21</strain>
        <tissue evidence="7">Leaf</tissue>
    </source>
</reference>
<gene>
    <name evidence="7" type="ORF">RJ641_010466</name>
</gene>
<dbReference type="Pfam" id="PF25598">
    <property type="entry name" value="ARM_PUB"/>
    <property type="match status" value="1"/>
</dbReference>
<dbReference type="Gene3D" id="1.25.10.10">
    <property type="entry name" value="Leucine-rich Repeat Variant"/>
    <property type="match status" value="1"/>
</dbReference>
<dbReference type="SMART" id="SM00504">
    <property type="entry name" value="Ubox"/>
    <property type="match status" value="1"/>
</dbReference>
<dbReference type="Proteomes" id="UP001370490">
    <property type="component" value="Unassembled WGS sequence"/>
</dbReference>
<proteinExistence type="predicted"/>
<dbReference type="EC" id="2.3.2.27" evidence="5"/>
<dbReference type="Gene3D" id="3.30.40.10">
    <property type="entry name" value="Zinc/RING finger domain, C3HC4 (zinc finger)"/>
    <property type="match status" value="1"/>
</dbReference>
<dbReference type="FunFam" id="3.30.40.10:FF:000442">
    <property type="entry name" value="RING-type E3 ubiquitin transferase"/>
    <property type="match status" value="1"/>
</dbReference>
<accession>A0AAN8V6C0</accession>
<dbReference type="EMBL" id="JBAMMX010000017">
    <property type="protein sequence ID" value="KAK6924266.1"/>
    <property type="molecule type" value="Genomic_DNA"/>
</dbReference>